<accession>A0A2T8HG03</accession>
<protein>
    <submittedName>
        <fullName evidence="2">Cold-shock protein</fullName>
    </submittedName>
</protein>
<feature type="compositionally biased region" description="Basic residues" evidence="1">
    <location>
        <begin position="8"/>
        <end position="22"/>
    </location>
</feature>
<evidence type="ECO:0000256" key="1">
    <source>
        <dbReference type="SAM" id="MobiDB-lite"/>
    </source>
</evidence>
<sequence>MSRNQLTFKKKERAKKQQLKKKEKLEKREYNKANNNKGKDLEEMFAYVDEFGNISNTPPETTYKFKEEDLQRPADPTEVEHFGKVSYFNDAGRYGFIRDNETSETVYFNDRLAGIDLKIGDKVKYKYARSKQGNQITEVELQS</sequence>
<dbReference type="RefSeq" id="WP_116776776.1">
    <property type="nucleotide sequence ID" value="NZ_QDKG01000006.1"/>
</dbReference>
<evidence type="ECO:0000313" key="2">
    <source>
        <dbReference type="EMBL" id="PVH24378.1"/>
    </source>
</evidence>
<dbReference type="InterPro" id="IPR012340">
    <property type="entry name" value="NA-bd_OB-fold"/>
</dbReference>
<reference evidence="2 3" key="1">
    <citation type="submission" date="2018-04" db="EMBL/GenBank/DDBJ databases">
        <title>Sphingobacterium cortibacter sp. nov.</title>
        <authorList>
            <person name="Li Y."/>
        </authorList>
    </citation>
    <scope>NUCLEOTIDE SEQUENCE [LARGE SCALE GENOMIC DNA]</scope>
    <source>
        <strain evidence="2 3">2c-3</strain>
    </source>
</reference>
<proteinExistence type="predicted"/>
<dbReference type="Gene3D" id="2.40.50.140">
    <property type="entry name" value="Nucleic acid-binding proteins"/>
    <property type="match status" value="1"/>
</dbReference>
<dbReference type="SUPFAM" id="SSF50249">
    <property type="entry name" value="Nucleic acid-binding proteins"/>
    <property type="match status" value="1"/>
</dbReference>
<keyword evidence="3" id="KW-1185">Reference proteome</keyword>
<dbReference type="OrthoDB" id="1493235at2"/>
<feature type="region of interest" description="Disordered" evidence="1">
    <location>
        <begin position="1"/>
        <end position="36"/>
    </location>
</feature>
<organism evidence="2 3">
    <name type="scientific">Sphingobacterium corticibacter</name>
    <dbReference type="NCBI Taxonomy" id="2171749"/>
    <lineage>
        <taxon>Bacteria</taxon>
        <taxon>Pseudomonadati</taxon>
        <taxon>Bacteroidota</taxon>
        <taxon>Sphingobacteriia</taxon>
        <taxon>Sphingobacteriales</taxon>
        <taxon>Sphingobacteriaceae</taxon>
        <taxon>Sphingobacterium</taxon>
    </lineage>
</organism>
<comment type="caution">
    <text evidence="2">The sequence shown here is derived from an EMBL/GenBank/DDBJ whole genome shotgun (WGS) entry which is preliminary data.</text>
</comment>
<feature type="compositionally biased region" description="Basic and acidic residues" evidence="1">
    <location>
        <begin position="23"/>
        <end position="36"/>
    </location>
</feature>
<gene>
    <name evidence="2" type="ORF">DC487_14955</name>
</gene>
<name>A0A2T8HG03_9SPHI</name>
<evidence type="ECO:0000313" key="3">
    <source>
        <dbReference type="Proteomes" id="UP000245627"/>
    </source>
</evidence>
<dbReference type="Proteomes" id="UP000245627">
    <property type="component" value="Unassembled WGS sequence"/>
</dbReference>
<dbReference type="AlphaFoldDB" id="A0A2T8HG03"/>
<dbReference type="EMBL" id="QDKG01000006">
    <property type="protein sequence ID" value="PVH24378.1"/>
    <property type="molecule type" value="Genomic_DNA"/>
</dbReference>